<reference evidence="1" key="1">
    <citation type="journal article" date="2021" name="Microb. Physiol.">
        <title>Proteogenomic Insights into the Physiology of Marine, Sulfate-Reducing, Filamentous Desulfonema limicola and Desulfonema magnum.</title>
        <authorList>
            <person name="Schnaars V."/>
            <person name="Wohlbrand L."/>
            <person name="Scheve S."/>
            <person name="Hinrichs C."/>
            <person name="Reinhardt R."/>
            <person name="Rabus R."/>
        </authorList>
    </citation>
    <scope>NUCLEOTIDE SEQUENCE</scope>
    <source>
        <strain evidence="1">4be13</strain>
    </source>
</reference>
<proteinExistence type="predicted"/>
<name>A0A975BIH9_9BACT</name>
<dbReference type="Proteomes" id="UP000663722">
    <property type="component" value="Chromosome"/>
</dbReference>
<dbReference type="EMBL" id="CP061800">
    <property type="protein sequence ID" value="QTA86329.1"/>
    <property type="molecule type" value="Genomic_DNA"/>
</dbReference>
<dbReference type="KEGG" id="dmm:dnm_023510"/>
<evidence type="ECO:0000313" key="2">
    <source>
        <dbReference type="Proteomes" id="UP000663722"/>
    </source>
</evidence>
<dbReference type="RefSeq" id="WP_207682009.1">
    <property type="nucleotide sequence ID" value="NZ_CP061800.1"/>
</dbReference>
<dbReference type="AlphaFoldDB" id="A0A975BIH9"/>
<protein>
    <submittedName>
        <fullName evidence="1">Uncharacterized protein</fullName>
    </submittedName>
</protein>
<accession>A0A975BIH9</accession>
<gene>
    <name evidence="1" type="ORF">dnm_023510</name>
</gene>
<sequence>MTDNMKWKNALLSSGMPLELEAAKILTTNGFTVHSNYKYDQGDSRFVKDISVDLHAKAYPPFSDSDGITAQVELLVECRQRHSDATWLFLPDLNKPDFSPVTLGNTLRVIDKFSSYVIESDAAVAFDADMPICQKGLEIDMVKGDADESAFRHGLSQLQYALPRLLTENVLSYIEVQPDKNIPFLFCPVFLTNSQLFVLNKDTTSEQIQACSEIREIATESPCLVMYLDYTRDFEFQCISEVSRLKGLQRSDKAMVIERKKASYYETRFNLPFTIIESLITADRYYLNAFFTQFIICTSHYFPTLVNTIKKTAESALETRKLIK</sequence>
<keyword evidence="2" id="KW-1185">Reference proteome</keyword>
<organism evidence="1 2">
    <name type="scientific">Desulfonema magnum</name>
    <dbReference type="NCBI Taxonomy" id="45655"/>
    <lineage>
        <taxon>Bacteria</taxon>
        <taxon>Pseudomonadati</taxon>
        <taxon>Thermodesulfobacteriota</taxon>
        <taxon>Desulfobacteria</taxon>
        <taxon>Desulfobacterales</taxon>
        <taxon>Desulfococcaceae</taxon>
        <taxon>Desulfonema</taxon>
    </lineage>
</organism>
<evidence type="ECO:0000313" key="1">
    <source>
        <dbReference type="EMBL" id="QTA86329.1"/>
    </source>
</evidence>